<evidence type="ECO:0000256" key="3">
    <source>
        <dbReference type="ARBA" id="ARBA00006171"/>
    </source>
</evidence>
<comment type="catalytic activity">
    <reaction evidence="1">
        <text>2-phosphoglycolate + H2O = glycolate + phosphate</text>
        <dbReference type="Rhea" id="RHEA:14369"/>
        <dbReference type="ChEBI" id="CHEBI:15377"/>
        <dbReference type="ChEBI" id="CHEBI:29805"/>
        <dbReference type="ChEBI" id="CHEBI:43474"/>
        <dbReference type="ChEBI" id="CHEBI:58033"/>
        <dbReference type="EC" id="3.1.3.18"/>
    </reaction>
</comment>
<evidence type="ECO:0000256" key="4">
    <source>
        <dbReference type="ARBA" id="ARBA00013078"/>
    </source>
</evidence>
<comment type="similarity">
    <text evidence="3">Belongs to the HAD-like hydrolase superfamily. CbbY/CbbZ/Gph/YieH family.</text>
</comment>
<evidence type="ECO:0000313" key="5">
    <source>
        <dbReference type="EMBL" id="ONU80333.1"/>
    </source>
</evidence>
<keyword evidence="5" id="KW-0378">Hydrolase</keyword>
<dbReference type="PANTHER" id="PTHR43434">
    <property type="entry name" value="PHOSPHOGLYCOLATE PHOSPHATASE"/>
    <property type="match status" value="1"/>
</dbReference>
<dbReference type="InterPro" id="IPR006439">
    <property type="entry name" value="HAD-SF_hydro_IA"/>
</dbReference>
<comment type="pathway">
    <text evidence="2">Organic acid metabolism; glycolate biosynthesis; glycolate from 2-phosphoglycolate: step 1/1.</text>
</comment>
<dbReference type="PRINTS" id="PR00413">
    <property type="entry name" value="HADHALOGNASE"/>
</dbReference>
<sequence>MSVRAVIFDFDLTLADSSAAIIECTRYALDQLDAAGPTPAQIGAVIGLPLPDMFRSLTGETVAARADAFARHFVARADEIMVPGTRIYPEVPPLLAALREQGLAVAIVSSKFRYRIDAILERNGLQSMVDVLIGGEDVQRHKPDPEGLVQALARLGLPAAAAIYVGDHAVDAQAAERAGMPFVGAVSGMTSFDAWARAGKQAVATHIGELLGIVQQLQRRAGEACADAEPGAQPAG</sequence>
<dbReference type="OrthoDB" id="9800058at2"/>
<dbReference type="PANTHER" id="PTHR43434:SF1">
    <property type="entry name" value="PHOSPHOGLYCOLATE PHOSPHATASE"/>
    <property type="match status" value="1"/>
</dbReference>
<dbReference type="InterPro" id="IPR041492">
    <property type="entry name" value="HAD_2"/>
</dbReference>
<dbReference type="NCBIfam" id="TIGR01509">
    <property type="entry name" value="HAD-SF-IA-v3"/>
    <property type="match status" value="1"/>
</dbReference>
<dbReference type="GO" id="GO:0005829">
    <property type="term" value="C:cytosol"/>
    <property type="evidence" value="ECO:0007669"/>
    <property type="project" value="TreeGrafter"/>
</dbReference>
<dbReference type="InterPro" id="IPR036412">
    <property type="entry name" value="HAD-like_sf"/>
</dbReference>
<dbReference type="GO" id="GO:0008967">
    <property type="term" value="F:phosphoglycolate phosphatase activity"/>
    <property type="evidence" value="ECO:0007669"/>
    <property type="project" value="UniProtKB-EC"/>
</dbReference>
<evidence type="ECO:0000256" key="1">
    <source>
        <dbReference type="ARBA" id="ARBA00000830"/>
    </source>
</evidence>
<dbReference type="NCBIfam" id="TIGR01549">
    <property type="entry name" value="HAD-SF-IA-v1"/>
    <property type="match status" value="1"/>
</dbReference>
<accession>A0A1V2VY06</accession>
<gene>
    <name evidence="5" type="ORF">A8E72_25420</name>
</gene>
<protein>
    <recommendedName>
        <fullName evidence="4">phosphoglycolate phosphatase</fullName>
        <ecNumber evidence="4">3.1.3.18</ecNumber>
    </recommendedName>
</protein>
<dbReference type="SUPFAM" id="SSF56784">
    <property type="entry name" value="HAD-like"/>
    <property type="match status" value="1"/>
</dbReference>
<dbReference type="Gene3D" id="1.10.150.240">
    <property type="entry name" value="Putative phosphatase, domain 2"/>
    <property type="match status" value="1"/>
</dbReference>
<dbReference type="Proteomes" id="UP000188543">
    <property type="component" value="Unassembled WGS sequence"/>
</dbReference>
<dbReference type="SFLD" id="SFLDG01129">
    <property type="entry name" value="C1.5:_HAD__Beta-PGM__Phosphata"/>
    <property type="match status" value="1"/>
</dbReference>
<proteinExistence type="inferred from homology"/>
<dbReference type="EC" id="3.1.3.18" evidence="4"/>
<dbReference type="InterPro" id="IPR023214">
    <property type="entry name" value="HAD_sf"/>
</dbReference>
<dbReference type="GO" id="GO:0006281">
    <property type="term" value="P:DNA repair"/>
    <property type="evidence" value="ECO:0007669"/>
    <property type="project" value="TreeGrafter"/>
</dbReference>
<evidence type="ECO:0000256" key="2">
    <source>
        <dbReference type="ARBA" id="ARBA00004818"/>
    </source>
</evidence>
<dbReference type="EMBL" id="MUTJ01000079">
    <property type="protein sequence ID" value="ONU80333.1"/>
    <property type="molecule type" value="Genomic_DNA"/>
</dbReference>
<comment type="caution">
    <text evidence="5">The sequence shown here is derived from an EMBL/GenBank/DDBJ whole genome shotgun (WGS) entry which is preliminary data.</text>
</comment>
<evidence type="ECO:0000313" key="6">
    <source>
        <dbReference type="Proteomes" id="UP000188543"/>
    </source>
</evidence>
<dbReference type="Pfam" id="PF13419">
    <property type="entry name" value="HAD_2"/>
    <property type="match status" value="1"/>
</dbReference>
<dbReference type="RefSeq" id="WP_077021219.1">
    <property type="nucleotide sequence ID" value="NZ_CADETK010000002.1"/>
</dbReference>
<dbReference type="InterPro" id="IPR050155">
    <property type="entry name" value="HAD-like_hydrolase_sf"/>
</dbReference>
<organism evidence="5 6">
    <name type="scientific">Burkholderia cenocepacia</name>
    <dbReference type="NCBI Taxonomy" id="95486"/>
    <lineage>
        <taxon>Bacteria</taxon>
        <taxon>Pseudomonadati</taxon>
        <taxon>Pseudomonadota</taxon>
        <taxon>Betaproteobacteria</taxon>
        <taxon>Burkholderiales</taxon>
        <taxon>Burkholderiaceae</taxon>
        <taxon>Burkholderia</taxon>
        <taxon>Burkholderia cepacia complex</taxon>
    </lineage>
</organism>
<dbReference type="AlphaFoldDB" id="A0A1V2VY06"/>
<dbReference type="SFLD" id="SFLDG01135">
    <property type="entry name" value="C1.5.6:_HAD__Beta-PGM__Phospha"/>
    <property type="match status" value="1"/>
</dbReference>
<dbReference type="Gene3D" id="3.40.50.1000">
    <property type="entry name" value="HAD superfamily/HAD-like"/>
    <property type="match status" value="1"/>
</dbReference>
<dbReference type="InterPro" id="IPR023198">
    <property type="entry name" value="PGP-like_dom2"/>
</dbReference>
<name>A0A1V2VY06_9BURK</name>
<reference evidence="5 6" key="1">
    <citation type="submission" date="2016-08" db="EMBL/GenBank/DDBJ databases">
        <authorList>
            <person name="Seilhamer J.J."/>
        </authorList>
    </citation>
    <scope>NUCLEOTIDE SEQUENCE [LARGE SCALE GENOMIC DNA]</scope>
    <source>
        <strain evidence="5 6">VC14762</strain>
    </source>
</reference>
<dbReference type="SFLD" id="SFLDS00003">
    <property type="entry name" value="Haloacid_Dehalogenase"/>
    <property type="match status" value="1"/>
</dbReference>